<proteinExistence type="predicted"/>
<protein>
    <submittedName>
        <fullName evidence="2">Uncharacterized protein</fullName>
    </submittedName>
</protein>
<dbReference type="AlphaFoldDB" id="A0A0K2TZ02"/>
<name>A0A0K2TZ02_LEPSM</name>
<accession>A0A0K2TZ02</accession>
<organism evidence="2">
    <name type="scientific">Lepeophtheirus salmonis</name>
    <name type="common">Salmon louse</name>
    <name type="synonym">Caligus salmonis</name>
    <dbReference type="NCBI Taxonomy" id="72036"/>
    <lineage>
        <taxon>Eukaryota</taxon>
        <taxon>Metazoa</taxon>
        <taxon>Ecdysozoa</taxon>
        <taxon>Arthropoda</taxon>
        <taxon>Crustacea</taxon>
        <taxon>Multicrustacea</taxon>
        <taxon>Hexanauplia</taxon>
        <taxon>Copepoda</taxon>
        <taxon>Siphonostomatoida</taxon>
        <taxon>Caligidae</taxon>
        <taxon>Lepeophtheirus</taxon>
    </lineage>
</organism>
<keyword evidence="1" id="KW-0472">Membrane</keyword>
<sequence length="55" mass="6451">LQATSLNLIIHPKSSFTLNKCIKFNILILCGYNVTVLLLFLIYIYNVEKYHKQLH</sequence>
<reference evidence="2" key="1">
    <citation type="submission" date="2014-05" db="EMBL/GenBank/DDBJ databases">
        <authorList>
            <person name="Chronopoulou M."/>
        </authorList>
    </citation>
    <scope>NUCLEOTIDE SEQUENCE</scope>
    <source>
        <tissue evidence="2">Whole organism</tissue>
    </source>
</reference>
<keyword evidence="1" id="KW-0812">Transmembrane</keyword>
<feature type="non-terminal residue" evidence="2">
    <location>
        <position position="1"/>
    </location>
</feature>
<feature type="transmembrane region" description="Helical" evidence="1">
    <location>
        <begin position="24"/>
        <end position="45"/>
    </location>
</feature>
<keyword evidence="1" id="KW-1133">Transmembrane helix</keyword>
<evidence type="ECO:0000313" key="2">
    <source>
        <dbReference type="EMBL" id="CDW30601.1"/>
    </source>
</evidence>
<evidence type="ECO:0000256" key="1">
    <source>
        <dbReference type="SAM" id="Phobius"/>
    </source>
</evidence>
<dbReference type="EMBL" id="HACA01013240">
    <property type="protein sequence ID" value="CDW30601.1"/>
    <property type="molecule type" value="Transcribed_RNA"/>
</dbReference>